<evidence type="ECO:0000256" key="1">
    <source>
        <dbReference type="SAM" id="Phobius"/>
    </source>
</evidence>
<feature type="transmembrane region" description="Helical" evidence="1">
    <location>
        <begin position="12"/>
        <end position="35"/>
    </location>
</feature>
<dbReference type="AlphaFoldDB" id="A0A5M3MG72"/>
<dbReference type="KEGG" id="cput:CONPUDRAFT_75741"/>
<keyword evidence="1" id="KW-1133">Transmembrane helix</keyword>
<gene>
    <name evidence="2" type="ORF">CONPUDRAFT_75741</name>
</gene>
<proteinExistence type="predicted"/>
<accession>A0A5M3MG72</accession>
<keyword evidence="1" id="KW-0812">Transmembrane</keyword>
<dbReference type="EMBL" id="JH711583">
    <property type="protein sequence ID" value="EIW77996.1"/>
    <property type="molecule type" value="Genomic_DNA"/>
</dbReference>
<evidence type="ECO:0000313" key="2">
    <source>
        <dbReference type="EMBL" id="EIW77996.1"/>
    </source>
</evidence>
<dbReference type="Proteomes" id="UP000053558">
    <property type="component" value="Unassembled WGS sequence"/>
</dbReference>
<keyword evidence="3" id="KW-1185">Reference proteome</keyword>
<evidence type="ECO:0008006" key="4">
    <source>
        <dbReference type="Google" id="ProtNLM"/>
    </source>
</evidence>
<sequence length="223" mass="24926">MGTLGYATWLAYDLSMVIIVFVLQGAMILRLYALYMKSRKVLALLSVALVAEQAVNVVIMVYEYRFISAVEESLLGSHICSISITVAWWIPVSNDVVVLAFHTMAAVLTLYHLVVYLKQRQQLLSLQEMLLSKDLRIILIRDNILCYLITVKLTALTTLADGAVIRTISLTVVTAVIGPRIILNIRSHGLRTDTAREFNAFTGRFQDNGPPEAKCEDTMSSWT</sequence>
<dbReference type="GeneID" id="19209411"/>
<dbReference type="RefSeq" id="XP_007771912.1">
    <property type="nucleotide sequence ID" value="XM_007773722.1"/>
</dbReference>
<protein>
    <recommendedName>
        <fullName evidence="4">G-protein coupled receptors family 1 profile domain-containing protein</fullName>
    </recommendedName>
</protein>
<feature type="transmembrane region" description="Helical" evidence="1">
    <location>
        <begin position="41"/>
        <end position="62"/>
    </location>
</feature>
<evidence type="ECO:0000313" key="3">
    <source>
        <dbReference type="Proteomes" id="UP000053558"/>
    </source>
</evidence>
<organism evidence="2 3">
    <name type="scientific">Coniophora puteana (strain RWD-64-598)</name>
    <name type="common">Brown rot fungus</name>
    <dbReference type="NCBI Taxonomy" id="741705"/>
    <lineage>
        <taxon>Eukaryota</taxon>
        <taxon>Fungi</taxon>
        <taxon>Dikarya</taxon>
        <taxon>Basidiomycota</taxon>
        <taxon>Agaricomycotina</taxon>
        <taxon>Agaricomycetes</taxon>
        <taxon>Agaricomycetidae</taxon>
        <taxon>Boletales</taxon>
        <taxon>Coniophorineae</taxon>
        <taxon>Coniophoraceae</taxon>
        <taxon>Coniophora</taxon>
    </lineage>
</organism>
<comment type="caution">
    <text evidence="2">The sequence shown here is derived from an EMBL/GenBank/DDBJ whole genome shotgun (WGS) entry which is preliminary data.</text>
</comment>
<reference evidence="3" key="1">
    <citation type="journal article" date="2012" name="Science">
        <title>The Paleozoic origin of enzymatic lignin decomposition reconstructed from 31 fungal genomes.</title>
        <authorList>
            <person name="Floudas D."/>
            <person name="Binder M."/>
            <person name="Riley R."/>
            <person name="Barry K."/>
            <person name="Blanchette R.A."/>
            <person name="Henrissat B."/>
            <person name="Martinez A.T."/>
            <person name="Otillar R."/>
            <person name="Spatafora J.W."/>
            <person name="Yadav J.S."/>
            <person name="Aerts A."/>
            <person name="Benoit I."/>
            <person name="Boyd A."/>
            <person name="Carlson A."/>
            <person name="Copeland A."/>
            <person name="Coutinho P.M."/>
            <person name="de Vries R.P."/>
            <person name="Ferreira P."/>
            <person name="Findley K."/>
            <person name="Foster B."/>
            <person name="Gaskell J."/>
            <person name="Glotzer D."/>
            <person name="Gorecki P."/>
            <person name="Heitman J."/>
            <person name="Hesse C."/>
            <person name="Hori C."/>
            <person name="Igarashi K."/>
            <person name="Jurgens J.A."/>
            <person name="Kallen N."/>
            <person name="Kersten P."/>
            <person name="Kohler A."/>
            <person name="Kuees U."/>
            <person name="Kumar T.K.A."/>
            <person name="Kuo A."/>
            <person name="LaButti K."/>
            <person name="Larrondo L.F."/>
            <person name="Lindquist E."/>
            <person name="Ling A."/>
            <person name="Lombard V."/>
            <person name="Lucas S."/>
            <person name="Lundell T."/>
            <person name="Martin R."/>
            <person name="McLaughlin D.J."/>
            <person name="Morgenstern I."/>
            <person name="Morin E."/>
            <person name="Murat C."/>
            <person name="Nagy L.G."/>
            <person name="Nolan M."/>
            <person name="Ohm R.A."/>
            <person name="Patyshakuliyeva A."/>
            <person name="Rokas A."/>
            <person name="Ruiz-Duenas F.J."/>
            <person name="Sabat G."/>
            <person name="Salamov A."/>
            <person name="Samejima M."/>
            <person name="Schmutz J."/>
            <person name="Slot J.C."/>
            <person name="St John F."/>
            <person name="Stenlid J."/>
            <person name="Sun H."/>
            <person name="Sun S."/>
            <person name="Syed K."/>
            <person name="Tsang A."/>
            <person name="Wiebenga A."/>
            <person name="Young D."/>
            <person name="Pisabarro A."/>
            <person name="Eastwood D.C."/>
            <person name="Martin F."/>
            <person name="Cullen D."/>
            <person name="Grigoriev I.V."/>
            <person name="Hibbett D.S."/>
        </authorList>
    </citation>
    <scope>NUCLEOTIDE SEQUENCE [LARGE SCALE GENOMIC DNA]</scope>
    <source>
        <strain evidence="3">RWD-64-598 SS2</strain>
    </source>
</reference>
<name>A0A5M3MG72_CONPW</name>
<keyword evidence="1" id="KW-0472">Membrane</keyword>
<feature type="transmembrane region" description="Helical" evidence="1">
    <location>
        <begin position="96"/>
        <end position="117"/>
    </location>
</feature>
<feature type="transmembrane region" description="Helical" evidence="1">
    <location>
        <begin position="163"/>
        <end position="183"/>
    </location>
</feature>
<feature type="transmembrane region" description="Helical" evidence="1">
    <location>
        <begin position="138"/>
        <end position="157"/>
    </location>
</feature>